<dbReference type="EMBL" id="CP011807">
    <property type="protein sequence ID" value="AKM32459.1"/>
    <property type="molecule type" value="Genomic_DNA"/>
</dbReference>
<sequence>MNARAYTAAASSFTLTADRVVAATSLAGGIAYATSGFSKVINLTVSGAGGMDTGSAPALGYVAIYAIYNPTTTTWALLATNATSTAAPEVYAGANMPSGYTASCLVSVWGTTSTANQFRAGLQRGRHIAFPPATVLSSTTPQASYTALSISSAVPPNAIQVFGNANPQSSAASTLLVHIAGDGGGTDDNYIVATSSATGSVGNGSVWRALLSVAQTIYYSWTNTGGSPQFSMSVVGYIF</sequence>
<dbReference type="OrthoDB" id="8945217at2"/>
<dbReference type="PATRIC" id="fig|656179.3.peg.573"/>
<dbReference type="KEGG" id="pfg:AB870_02595"/>
<reference evidence="1" key="1">
    <citation type="submission" date="2016-06" db="EMBL/GenBank/DDBJ databases">
        <title>Complete Genome Sequence of Pandoraea faecigallinarum DSM-23572.</title>
        <authorList>
            <person name="Yong D."/>
            <person name="Ee R."/>
            <person name="Lim Y.-L."/>
            <person name="Yin W.-F."/>
            <person name="Chan K.-G."/>
        </authorList>
    </citation>
    <scope>NUCLEOTIDE SEQUENCE</scope>
    <source>
        <strain evidence="1">DSM 23572</strain>
    </source>
</reference>
<gene>
    <name evidence="1" type="ORF">AB870_02595</name>
</gene>
<evidence type="ECO:0000313" key="2">
    <source>
        <dbReference type="Proteomes" id="UP000035651"/>
    </source>
</evidence>
<dbReference type="Proteomes" id="UP000035651">
    <property type="component" value="Chromosome"/>
</dbReference>
<protein>
    <submittedName>
        <fullName evidence="1">Uncharacterized protein</fullName>
    </submittedName>
</protein>
<proteinExistence type="predicted"/>
<dbReference type="AlphaFoldDB" id="A0A0H3WW81"/>
<evidence type="ECO:0000313" key="1">
    <source>
        <dbReference type="EMBL" id="AKM32459.1"/>
    </source>
</evidence>
<organism evidence="1 2">
    <name type="scientific">Pandoraea faecigallinarum</name>
    <dbReference type="NCBI Taxonomy" id="656179"/>
    <lineage>
        <taxon>Bacteria</taxon>
        <taxon>Pseudomonadati</taxon>
        <taxon>Pseudomonadota</taxon>
        <taxon>Betaproteobacteria</taxon>
        <taxon>Burkholderiales</taxon>
        <taxon>Burkholderiaceae</taxon>
        <taxon>Pandoraea</taxon>
    </lineage>
</organism>
<name>A0A0H3WW81_9BURK</name>
<dbReference type="STRING" id="656179.AB870_02595"/>
<accession>A0A0H3WW81</accession>
<keyword evidence="2" id="KW-1185">Reference proteome</keyword>